<keyword evidence="3 4" id="KW-0456">Lyase</keyword>
<dbReference type="InterPro" id="IPR001533">
    <property type="entry name" value="Pterin_deHydtase"/>
</dbReference>
<protein>
    <recommendedName>
        <fullName evidence="4">Putative pterin-4-alpha-carbinolamine dehydratase</fullName>
        <shortName evidence="4">PHS</shortName>
        <ecNumber evidence="4">4.2.1.96</ecNumber>
    </recommendedName>
    <alternativeName>
        <fullName evidence="4">4-alpha-hydroxy-tetrahydropterin dehydratase</fullName>
    </alternativeName>
    <alternativeName>
        <fullName evidence="4">Pterin carbinolamine dehydratase</fullName>
        <shortName evidence="4">PCD</shortName>
    </alternativeName>
</protein>
<dbReference type="InterPro" id="IPR036428">
    <property type="entry name" value="PCD_sf"/>
</dbReference>
<dbReference type="PANTHER" id="PTHR12599:SF0">
    <property type="entry name" value="PTERIN-4-ALPHA-CARBINOLAMINE DEHYDRATASE"/>
    <property type="match status" value="1"/>
</dbReference>
<dbReference type="SUPFAM" id="SSF55248">
    <property type="entry name" value="PCD-like"/>
    <property type="match status" value="1"/>
</dbReference>
<dbReference type="HAMAP" id="MF_00434">
    <property type="entry name" value="Pterin_4_alpha"/>
    <property type="match status" value="1"/>
</dbReference>
<evidence type="ECO:0000256" key="3">
    <source>
        <dbReference type="ARBA" id="ARBA00023239"/>
    </source>
</evidence>
<evidence type="ECO:0000313" key="5">
    <source>
        <dbReference type="EMBL" id="PSN87353.1"/>
    </source>
</evidence>
<dbReference type="EMBL" id="NEXE01000168">
    <property type="protein sequence ID" value="PSN87353.1"/>
    <property type="molecule type" value="Genomic_DNA"/>
</dbReference>
<proteinExistence type="inferred from homology"/>
<reference evidence="5 6" key="1">
    <citation type="submission" date="2017-04" db="EMBL/GenBank/DDBJ databases">
        <title>Novel microbial lineages endemic to geothermal iron-oxide mats fill important gaps in the evolutionary history of Archaea.</title>
        <authorList>
            <person name="Jay Z.J."/>
            <person name="Beam J.P."/>
            <person name="Dlakic M."/>
            <person name="Rusch D.B."/>
            <person name="Kozubal M.A."/>
            <person name="Inskeep W.P."/>
        </authorList>
    </citation>
    <scope>NUCLEOTIDE SEQUENCE [LARGE SCALE GENOMIC DNA]</scope>
    <source>
        <strain evidence="5">OSP_D</strain>
    </source>
</reference>
<accession>A0A2R6ALZ3</accession>
<dbReference type="EC" id="4.2.1.96" evidence="4"/>
<dbReference type="NCBIfam" id="NF002017">
    <property type="entry name" value="PRK00823.1-2"/>
    <property type="match status" value="1"/>
</dbReference>
<gene>
    <name evidence="5" type="ORF">B9Q03_10695</name>
</gene>
<comment type="catalytic activity">
    <reaction evidence="1 4">
        <text>(4aS,6R)-4a-hydroxy-L-erythro-5,6,7,8-tetrahydrobiopterin = (6R)-L-erythro-6,7-dihydrobiopterin + H2O</text>
        <dbReference type="Rhea" id="RHEA:11920"/>
        <dbReference type="ChEBI" id="CHEBI:15377"/>
        <dbReference type="ChEBI" id="CHEBI:15642"/>
        <dbReference type="ChEBI" id="CHEBI:43120"/>
        <dbReference type="EC" id="4.2.1.96"/>
    </reaction>
</comment>
<dbReference type="PANTHER" id="PTHR12599">
    <property type="entry name" value="PTERIN-4-ALPHA-CARBINOLAMINE DEHYDRATASE"/>
    <property type="match status" value="1"/>
</dbReference>
<evidence type="ECO:0000313" key="6">
    <source>
        <dbReference type="Proteomes" id="UP000240322"/>
    </source>
</evidence>
<dbReference type="GO" id="GO:0008124">
    <property type="term" value="F:4-alpha-hydroxytetrahydrobiopterin dehydratase activity"/>
    <property type="evidence" value="ECO:0007669"/>
    <property type="project" value="UniProtKB-UniRule"/>
</dbReference>
<evidence type="ECO:0000256" key="4">
    <source>
        <dbReference type="HAMAP-Rule" id="MF_00434"/>
    </source>
</evidence>
<organism evidence="5 6">
    <name type="scientific">Candidatus Marsarchaeota G2 archaeon OSP_D</name>
    <dbReference type="NCBI Taxonomy" id="1978157"/>
    <lineage>
        <taxon>Archaea</taxon>
        <taxon>Candidatus Marsarchaeota</taxon>
        <taxon>Candidatus Marsarchaeota group 2</taxon>
    </lineage>
</organism>
<dbReference type="Proteomes" id="UP000240322">
    <property type="component" value="Unassembled WGS sequence"/>
</dbReference>
<evidence type="ECO:0000256" key="1">
    <source>
        <dbReference type="ARBA" id="ARBA00001554"/>
    </source>
</evidence>
<comment type="caution">
    <text evidence="5">The sequence shown here is derived from an EMBL/GenBank/DDBJ whole genome shotgun (WGS) entry which is preliminary data.</text>
</comment>
<name>A0A2R6ALZ3_9ARCH</name>
<comment type="similarity">
    <text evidence="2 4">Belongs to the pterin-4-alpha-carbinolamine dehydratase family.</text>
</comment>
<sequence length="95" mass="10996">MVKLDPETIKRRLSKLEGWRFEGNSLVRELEFDDFDAAISFIVKLAPVANKLDHHPDIYNSYNKVRLSLTTHEEGGVTEKDFELATQINLLLHEK</sequence>
<dbReference type="AlphaFoldDB" id="A0A2R6ALZ3"/>
<dbReference type="CDD" id="cd00488">
    <property type="entry name" value="PCD_DCoH"/>
    <property type="match status" value="1"/>
</dbReference>
<dbReference type="GO" id="GO:0006729">
    <property type="term" value="P:tetrahydrobiopterin biosynthetic process"/>
    <property type="evidence" value="ECO:0007669"/>
    <property type="project" value="InterPro"/>
</dbReference>
<evidence type="ECO:0000256" key="2">
    <source>
        <dbReference type="ARBA" id="ARBA00006472"/>
    </source>
</evidence>
<dbReference type="Gene3D" id="3.30.1360.20">
    <property type="entry name" value="Transcriptional coactivator/pterin dehydratase"/>
    <property type="match status" value="1"/>
</dbReference>
<dbReference type="Pfam" id="PF01329">
    <property type="entry name" value="Pterin_4a"/>
    <property type="match status" value="1"/>
</dbReference>